<proteinExistence type="predicted"/>
<reference evidence="1 2" key="1">
    <citation type="journal article" date="2015" name="Front. Microbiol.">
        <title>Genome sequence of the plant growth promoting endophytic yeast Rhodotorula graminis WP1.</title>
        <authorList>
            <person name="Firrincieli A."/>
            <person name="Otillar R."/>
            <person name="Salamov A."/>
            <person name="Schmutz J."/>
            <person name="Khan Z."/>
            <person name="Redman R.S."/>
            <person name="Fleck N.D."/>
            <person name="Lindquist E."/>
            <person name="Grigoriev I.V."/>
            <person name="Doty S.L."/>
        </authorList>
    </citation>
    <scope>NUCLEOTIDE SEQUENCE [LARGE SCALE GENOMIC DNA]</scope>
    <source>
        <strain evidence="1 2">WP1</strain>
    </source>
</reference>
<dbReference type="RefSeq" id="XP_018273458.1">
    <property type="nucleotide sequence ID" value="XM_018415747.1"/>
</dbReference>
<dbReference type="Proteomes" id="UP000053890">
    <property type="component" value="Unassembled WGS sequence"/>
</dbReference>
<organism evidence="1 2">
    <name type="scientific">Rhodotorula graminis (strain WP1)</name>
    <dbReference type="NCBI Taxonomy" id="578459"/>
    <lineage>
        <taxon>Eukaryota</taxon>
        <taxon>Fungi</taxon>
        <taxon>Dikarya</taxon>
        <taxon>Basidiomycota</taxon>
        <taxon>Pucciniomycotina</taxon>
        <taxon>Microbotryomycetes</taxon>
        <taxon>Sporidiobolales</taxon>
        <taxon>Sporidiobolaceae</taxon>
        <taxon>Rhodotorula</taxon>
    </lineage>
</organism>
<accession>A0A194S9Z7</accession>
<sequence>MHLHAAASGLDRYYNPLPPGTRGITVEWTGGNTRRLREAGLTELHALQSIAMAIRTFLEDVKEHEHEHTSRHWCFKVAVSQDNTAGELPLSDVLRVQVWPVSSGGSVRLPSFNDPRKAYLVRAPAVDHPNGIHASLWNELAEPELDGQSGGARTSVAFRWHWFDSTRYPPRTAQDKKRRVLQAYEKDVVLLTSESEYKPSADYIFVTFFAQEPRAPR</sequence>
<keyword evidence="2" id="KW-1185">Reference proteome</keyword>
<gene>
    <name evidence="1" type="ORF">RHOBADRAFT_51265</name>
</gene>
<dbReference type="GeneID" id="28976195"/>
<dbReference type="EMBL" id="KQ474074">
    <property type="protein sequence ID" value="KPV77409.1"/>
    <property type="molecule type" value="Genomic_DNA"/>
</dbReference>
<dbReference type="AlphaFoldDB" id="A0A194S9Z7"/>
<protein>
    <submittedName>
        <fullName evidence="1">Uncharacterized protein</fullName>
    </submittedName>
</protein>
<evidence type="ECO:0000313" key="1">
    <source>
        <dbReference type="EMBL" id="KPV77409.1"/>
    </source>
</evidence>
<name>A0A194S9Z7_RHOGW</name>
<evidence type="ECO:0000313" key="2">
    <source>
        <dbReference type="Proteomes" id="UP000053890"/>
    </source>
</evidence>